<keyword evidence="9 11" id="KW-0472">Membrane</keyword>
<dbReference type="InterPro" id="IPR012910">
    <property type="entry name" value="Plug_dom"/>
</dbReference>
<dbReference type="SUPFAM" id="SSF56935">
    <property type="entry name" value="Porins"/>
    <property type="match status" value="1"/>
</dbReference>
<feature type="domain" description="TonB-dependent receptor plug" evidence="14">
    <location>
        <begin position="39"/>
        <end position="147"/>
    </location>
</feature>
<evidence type="ECO:0000256" key="12">
    <source>
        <dbReference type="RuleBase" id="RU003357"/>
    </source>
</evidence>
<evidence type="ECO:0000256" key="7">
    <source>
        <dbReference type="ARBA" id="ARBA00023065"/>
    </source>
</evidence>
<protein>
    <submittedName>
        <fullName evidence="15">TonB-dependent receptor domain protein</fullName>
    </submittedName>
</protein>
<evidence type="ECO:0000256" key="4">
    <source>
        <dbReference type="ARBA" id="ARBA00022496"/>
    </source>
</evidence>
<keyword evidence="7" id="KW-0406">Ion transport</keyword>
<accession>F1Z3S2</accession>
<dbReference type="OrthoDB" id="7614057at2"/>
<dbReference type="Pfam" id="PF07715">
    <property type="entry name" value="Plug"/>
    <property type="match status" value="1"/>
</dbReference>
<evidence type="ECO:0000256" key="8">
    <source>
        <dbReference type="ARBA" id="ARBA00023077"/>
    </source>
</evidence>
<evidence type="ECO:0000256" key="3">
    <source>
        <dbReference type="ARBA" id="ARBA00022452"/>
    </source>
</evidence>
<dbReference type="Proteomes" id="UP000004728">
    <property type="component" value="Unassembled WGS sequence"/>
</dbReference>
<keyword evidence="8 12" id="KW-0798">TonB box</keyword>
<keyword evidence="2 11" id="KW-0813">Transport</keyword>
<evidence type="ECO:0000256" key="9">
    <source>
        <dbReference type="ARBA" id="ARBA00023136"/>
    </source>
</evidence>
<reference evidence="15 16" key="1">
    <citation type="journal article" date="2012" name="J. Bacteriol.">
        <title>Draft Genome Sequence of Novosphingobium nitrogenifigens Y88T.</title>
        <authorList>
            <person name="Strabala T.J."/>
            <person name="Macdonald L."/>
            <person name="Liu V."/>
            <person name="Smit A.M."/>
        </authorList>
    </citation>
    <scope>NUCLEOTIDE SEQUENCE [LARGE SCALE GENOMIC DNA]</scope>
    <source>
        <strain evidence="15 16">DSM 19370</strain>
    </source>
</reference>
<evidence type="ECO:0000259" key="14">
    <source>
        <dbReference type="Pfam" id="PF07715"/>
    </source>
</evidence>
<evidence type="ECO:0000256" key="1">
    <source>
        <dbReference type="ARBA" id="ARBA00004571"/>
    </source>
</evidence>
<keyword evidence="16" id="KW-1185">Reference proteome</keyword>
<keyword evidence="10 11" id="KW-0998">Cell outer membrane</keyword>
<dbReference type="InterPro" id="IPR036942">
    <property type="entry name" value="Beta-barrel_TonB_sf"/>
</dbReference>
<evidence type="ECO:0000259" key="13">
    <source>
        <dbReference type="Pfam" id="PF00593"/>
    </source>
</evidence>
<dbReference type="HOGENOM" id="CLU_008287_15_0_5"/>
<keyword evidence="4" id="KW-0410">Iron transport</keyword>
<dbReference type="RefSeq" id="WP_008068798.1">
    <property type="nucleotide sequence ID" value="NZ_GL876932.1"/>
</dbReference>
<evidence type="ECO:0000256" key="6">
    <source>
        <dbReference type="ARBA" id="ARBA00023004"/>
    </source>
</evidence>
<keyword evidence="6" id="KW-0408">Iron</keyword>
<evidence type="ECO:0000256" key="10">
    <source>
        <dbReference type="ARBA" id="ARBA00023237"/>
    </source>
</evidence>
<sequence>MAGAVTLGGPAWAEGADGDGSVGSLAEITVTAQKVNTKLQKTPIAITALSPDQMADSNIRSIQDLDKQIPGMTVTNAGPYPLNVTIRGVGYDGVQNNSAQPGVAFVENGVYIASPVALTASFLDLDQLEVLRGPQGTVNGQNADGGAMNVTTSAPVLGKFKGSAEGSYGSYNYNRERGMVNVPVGERFAIRAAFQHDAHDGWYNAPNQPAAGGNVGSQNSYTGRINALWKPTDRLSVNIWAEIFNNDSNGLAIRNMYDNTSDIRTTSNDYATPQTVRSRIVAGTVAYDLGYVTLKSITSFQYVYMQAANSGDMVNRALALSLYGYKDEEPVKLTQNHSVTEELNISHSGGLVDWIAGAFFLHTWGMERYFETQQSSAQRIDYNVNFFPSAAEQTALYAAGLAFESNSNSRRTSVAGYGQATLHLASNFRITGGIRYSWDKYSADTSTFYIVPVPLSSEFKKVTGKVSVEYDLARTTTVYASFSTGVKPGGTNLNPSATVVPRSFSHEFVRAYEIGAKNEFFNRTLRLNVSGFYNDYRNLQADSEDPIPYQGGMTNVPKSHVWGVEGEAAVKLPQGFRIDANATGMWSKVDSDFQVIDPYTAQIINRDAGGPFLGNDLALRAQAFTNIKGNQLGRVPHFSSSASISKTTDIRDVGKLDFFIQANYRSAFWYRVFNNPLVDRVSHQFLMNLNARFQPQHGPWYVELNVSNLLGSNAIDARYAENFGVGGVFESVVPPRQVIGRIGVNF</sequence>
<proteinExistence type="inferred from homology"/>
<feature type="domain" description="TonB-dependent receptor-like beta-barrel" evidence="13">
    <location>
        <begin position="253"/>
        <end position="709"/>
    </location>
</feature>
<dbReference type="PROSITE" id="PS52016">
    <property type="entry name" value="TONB_DEPENDENT_REC_3"/>
    <property type="match status" value="1"/>
</dbReference>
<comment type="caution">
    <text evidence="15">The sequence shown here is derived from an EMBL/GenBank/DDBJ whole genome shotgun (WGS) entry which is preliminary data.</text>
</comment>
<comment type="similarity">
    <text evidence="11 12">Belongs to the TonB-dependent receptor family.</text>
</comment>
<dbReference type="PANTHER" id="PTHR32552:SF81">
    <property type="entry name" value="TONB-DEPENDENT OUTER MEMBRANE RECEPTOR"/>
    <property type="match status" value="1"/>
</dbReference>
<dbReference type="InterPro" id="IPR000531">
    <property type="entry name" value="Beta-barrel_TonB"/>
</dbReference>
<evidence type="ECO:0000313" key="15">
    <source>
        <dbReference type="EMBL" id="EGD60754.1"/>
    </source>
</evidence>
<dbReference type="Pfam" id="PF00593">
    <property type="entry name" value="TonB_dep_Rec_b-barrel"/>
    <property type="match status" value="1"/>
</dbReference>
<gene>
    <name evidence="15" type="ORF">Y88_1835</name>
</gene>
<keyword evidence="5 11" id="KW-0812">Transmembrane</keyword>
<dbReference type="AlphaFoldDB" id="F1Z3S2"/>
<dbReference type="InParanoid" id="F1Z3S2"/>
<evidence type="ECO:0000256" key="5">
    <source>
        <dbReference type="ARBA" id="ARBA00022692"/>
    </source>
</evidence>
<dbReference type="STRING" id="983920.Y88_1835"/>
<dbReference type="eggNOG" id="COG4774">
    <property type="taxonomic scope" value="Bacteria"/>
</dbReference>
<organism evidence="15 16">
    <name type="scientific">Novosphingobium nitrogenifigens DSM 19370</name>
    <dbReference type="NCBI Taxonomy" id="983920"/>
    <lineage>
        <taxon>Bacteria</taxon>
        <taxon>Pseudomonadati</taxon>
        <taxon>Pseudomonadota</taxon>
        <taxon>Alphaproteobacteria</taxon>
        <taxon>Sphingomonadales</taxon>
        <taxon>Sphingomonadaceae</taxon>
        <taxon>Novosphingobium</taxon>
    </lineage>
</organism>
<keyword evidence="15" id="KW-0675">Receptor</keyword>
<dbReference type="GO" id="GO:0006826">
    <property type="term" value="P:iron ion transport"/>
    <property type="evidence" value="ECO:0007669"/>
    <property type="project" value="UniProtKB-KW"/>
</dbReference>
<comment type="subcellular location">
    <subcellularLocation>
        <location evidence="1 11">Cell outer membrane</location>
        <topology evidence="1 11">Multi-pass membrane protein</topology>
    </subcellularLocation>
</comment>
<dbReference type="PANTHER" id="PTHR32552">
    <property type="entry name" value="FERRICHROME IRON RECEPTOR-RELATED"/>
    <property type="match status" value="1"/>
</dbReference>
<dbReference type="GO" id="GO:0009279">
    <property type="term" value="C:cell outer membrane"/>
    <property type="evidence" value="ECO:0007669"/>
    <property type="project" value="UniProtKB-SubCell"/>
</dbReference>
<evidence type="ECO:0000256" key="2">
    <source>
        <dbReference type="ARBA" id="ARBA00022448"/>
    </source>
</evidence>
<evidence type="ECO:0000256" key="11">
    <source>
        <dbReference type="PROSITE-ProRule" id="PRU01360"/>
    </source>
</evidence>
<name>F1Z3S2_9SPHN</name>
<dbReference type="EMBL" id="AEWJ01000013">
    <property type="protein sequence ID" value="EGD60754.1"/>
    <property type="molecule type" value="Genomic_DNA"/>
</dbReference>
<dbReference type="InterPro" id="IPR039426">
    <property type="entry name" value="TonB-dep_rcpt-like"/>
</dbReference>
<evidence type="ECO:0000313" key="16">
    <source>
        <dbReference type="Proteomes" id="UP000004728"/>
    </source>
</evidence>
<keyword evidence="3 11" id="KW-1134">Transmembrane beta strand</keyword>
<dbReference type="Gene3D" id="2.40.170.20">
    <property type="entry name" value="TonB-dependent receptor, beta-barrel domain"/>
    <property type="match status" value="1"/>
</dbReference>